<dbReference type="InterPro" id="IPR010197">
    <property type="entry name" value="OSBS/NAAAR"/>
</dbReference>
<protein>
    <recommendedName>
        <fullName evidence="5 6">o-succinylbenzoate synthase</fullName>
        <ecNumber evidence="5 6">4.2.1.113</ecNumber>
    </recommendedName>
</protein>
<keyword evidence="4 8" id="KW-0456">Lyase</keyword>
<evidence type="ECO:0000259" key="7">
    <source>
        <dbReference type="SMART" id="SM00922"/>
    </source>
</evidence>
<evidence type="ECO:0000256" key="2">
    <source>
        <dbReference type="ARBA" id="ARBA00022723"/>
    </source>
</evidence>
<dbReference type="InterPro" id="IPR013342">
    <property type="entry name" value="Mandelate_racemase_C"/>
</dbReference>
<sequence length="346" mass="38682">MSETMKVHNITLFHVELAMRNPFSTHQGSLTKRPLIIVKATDESGNAGWGEVTAFPGPFYTSETIDTAWHILKDFLLEQDSLTKLSHPSEFSSEFSHIQGHQMAKAGLEAAYWDLFAKQRKKSLKELLGGSRSFVKAGAVINLSENFREKLPLFKEQGYERYKLKVEKGKEKEAVAAVKELDSEVQLMIDANGAYNEEDLSYLASLDELGLLMLEQPFPAGDFYLHSELQKRMKTPVCLDESVMSLHDAKQAVRLKSCQMINIKISRVGGLSTSMDIHNYCMDNDIPVWCGGMVESGISKAHNLALASLANFTVPGDLSSSERYFFKDLVVPPLTIHGGRWKCLIS</sequence>
<dbReference type="Proteomes" id="UP000831787">
    <property type="component" value="Chromosome"/>
</dbReference>
<dbReference type="SFLD" id="SFLDS00001">
    <property type="entry name" value="Enolase"/>
    <property type="match status" value="1"/>
</dbReference>
<dbReference type="SMART" id="SM00922">
    <property type="entry name" value="MR_MLE"/>
    <property type="match status" value="1"/>
</dbReference>
<dbReference type="PANTHER" id="PTHR48073:SF5">
    <property type="entry name" value="O-SUCCINYLBENZOATE SYNTHASE"/>
    <property type="match status" value="1"/>
</dbReference>
<dbReference type="PANTHER" id="PTHR48073">
    <property type="entry name" value="O-SUCCINYLBENZOATE SYNTHASE-RELATED"/>
    <property type="match status" value="1"/>
</dbReference>
<dbReference type="SFLD" id="SFLDG00180">
    <property type="entry name" value="muconate_cycloisomerase"/>
    <property type="match status" value="1"/>
</dbReference>
<dbReference type="EMBL" id="CP095073">
    <property type="protein sequence ID" value="UOQ46083.1"/>
    <property type="molecule type" value="Genomic_DNA"/>
</dbReference>
<dbReference type="Gene3D" id="3.20.20.120">
    <property type="entry name" value="Enolase-like C-terminal domain"/>
    <property type="match status" value="1"/>
</dbReference>
<dbReference type="Pfam" id="PF13378">
    <property type="entry name" value="MR_MLE_C"/>
    <property type="match status" value="1"/>
</dbReference>
<name>A0ABY4EQD7_9BACI</name>
<feature type="domain" description="Mandelate racemase/muconate lactonizing enzyme C-terminal" evidence="7">
    <location>
        <begin position="144"/>
        <end position="236"/>
    </location>
</feature>
<evidence type="ECO:0000256" key="6">
    <source>
        <dbReference type="NCBIfam" id="TIGR01928"/>
    </source>
</evidence>
<dbReference type="Pfam" id="PF02746">
    <property type="entry name" value="MR_MLE_N"/>
    <property type="match status" value="1"/>
</dbReference>
<comment type="cofactor">
    <cofactor evidence="1">
        <name>a divalent metal cation</name>
        <dbReference type="ChEBI" id="CHEBI:60240"/>
    </cofactor>
</comment>
<dbReference type="GO" id="GO:0043748">
    <property type="term" value="F:O-succinylbenzoate synthase activity"/>
    <property type="evidence" value="ECO:0007669"/>
    <property type="project" value="UniProtKB-EC"/>
</dbReference>
<reference evidence="8 9" key="1">
    <citation type="submission" date="2022-04" db="EMBL/GenBank/DDBJ databases">
        <title>Halobacillus sp. isolated from saltern.</title>
        <authorList>
            <person name="Won M."/>
            <person name="Lee C.-M."/>
            <person name="Woen H.-Y."/>
            <person name="Kwon S.-W."/>
        </authorList>
    </citation>
    <scope>NUCLEOTIDE SEQUENCE [LARGE SCALE GENOMIC DNA]</scope>
    <source>
        <strain evidence="8 9">SSBR10-3</strain>
    </source>
</reference>
<evidence type="ECO:0000313" key="9">
    <source>
        <dbReference type="Proteomes" id="UP000831787"/>
    </source>
</evidence>
<dbReference type="EC" id="4.2.1.113" evidence="5 6"/>
<evidence type="ECO:0000256" key="3">
    <source>
        <dbReference type="ARBA" id="ARBA00022842"/>
    </source>
</evidence>
<dbReference type="CDD" id="cd03317">
    <property type="entry name" value="NAAAR"/>
    <property type="match status" value="1"/>
</dbReference>
<proteinExistence type="predicted"/>
<dbReference type="SUPFAM" id="SSF54826">
    <property type="entry name" value="Enolase N-terminal domain-like"/>
    <property type="match status" value="1"/>
</dbReference>
<evidence type="ECO:0000256" key="1">
    <source>
        <dbReference type="ARBA" id="ARBA00001968"/>
    </source>
</evidence>
<dbReference type="InterPro" id="IPR029065">
    <property type="entry name" value="Enolase_C-like"/>
</dbReference>
<dbReference type="InterPro" id="IPR013341">
    <property type="entry name" value="Mandelate_racemase_N_dom"/>
</dbReference>
<dbReference type="InterPro" id="IPR029017">
    <property type="entry name" value="Enolase-like_N"/>
</dbReference>
<keyword evidence="3" id="KW-0460">Magnesium</keyword>
<dbReference type="SFLD" id="SFLDF00009">
    <property type="entry name" value="o-succinylbenzoate_synthase"/>
    <property type="match status" value="1"/>
</dbReference>
<dbReference type="Gene3D" id="3.30.390.10">
    <property type="entry name" value="Enolase-like, N-terminal domain"/>
    <property type="match status" value="1"/>
</dbReference>
<keyword evidence="9" id="KW-1185">Reference proteome</keyword>
<gene>
    <name evidence="8" type="primary">menC</name>
    <name evidence="8" type="ORF">MUN89_09280</name>
</gene>
<keyword evidence="2" id="KW-0479">Metal-binding</keyword>
<dbReference type="SUPFAM" id="SSF51604">
    <property type="entry name" value="Enolase C-terminal domain-like"/>
    <property type="match status" value="1"/>
</dbReference>
<dbReference type="NCBIfam" id="TIGR01928">
    <property type="entry name" value="menC_lowGC_arch"/>
    <property type="match status" value="1"/>
</dbReference>
<organism evidence="8 9">
    <name type="scientific">Halobacillus salinarum</name>
    <dbReference type="NCBI Taxonomy" id="2932257"/>
    <lineage>
        <taxon>Bacteria</taxon>
        <taxon>Bacillati</taxon>
        <taxon>Bacillota</taxon>
        <taxon>Bacilli</taxon>
        <taxon>Bacillales</taxon>
        <taxon>Bacillaceae</taxon>
        <taxon>Halobacillus</taxon>
    </lineage>
</organism>
<dbReference type="RefSeq" id="WP_244713097.1">
    <property type="nucleotide sequence ID" value="NZ_CP095073.1"/>
</dbReference>
<evidence type="ECO:0000256" key="4">
    <source>
        <dbReference type="ARBA" id="ARBA00023239"/>
    </source>
</evidence>
<dbReference type="InterPro" id="IPR036849">
    <property type="entry name" value="Enolase-like_C_sf"/>
</dbReference>
<evidence type="ECO:0000256" key="5">
    <source>
        <dbReference type="ARBA" id="ARBA00029491"/>
    </source>
</evidence>
<accession>A0ABY4EQD7</accession>
<evidence type="ECO:0000313" key="8">
    <source>
        <dbReference type="EMBL" id="UOQ46083.1"/>
    </source>
</evidence>